<dbReference type="EMBL" id="QROO01000004">
    <property type="protein sequence ID" value="RHL40648.1"/>
    <property type="molecule type" value="Genomic_DNA"/>
</dbReference>
<reference evidence="2 3" key="1">
    <citation type="submission" date="2018-08" db="EMBL/GenBank/DDBJ databases">
        <title>A genome reference for cultivated species of the human gut microbiota.</title>
        <authorList>
            <person name="Zou Y."/>
            <person name="Xue W."/>
            <person name="Luo G."/>
        </authorList>
    </citation>
    <scope>NUCLEOTIDE SEQUENCE [LARGE SCALE GENOMIC DNA]</scope>
    <source>
        <strain evidence="2 3">AF38-2</strain>
    </source>
</reference>
<protein>
    <submittedName>
        <fullName evidence="2">Type II toxin-antitoxin system HigB family toxin</fullName>
    </submittedName>
</protein>
<proteinExistence type="predicted"/>
<name>A0A415KWR0_9BACE</name>
<dbReference type="RefSeq" id="WP_118217949.1">
    <property type="nucleotide sequence ID" value="NZ_JAASHA010000030.1"/>
</dbReference>
<dbReference type="Proteomes" id="UP000284495">
    <property type="component" value="Unassembled WGS sequence"/>
</dbReference>
<comment type="caution">
    <text evidence="2">The sequence shown here is derived from an EMBL/GenBank/DDBJ whole genome shotgun (WGS) entry which is preliminary data.</text>
</comment>
<dbReference type="Pfam" id="PF09907">
    <property type="entry name" value="HigB_toxin"/>
    <property type="match status" value="1"/>
</dbReference>
<gene>
    <name evidence="2" type="ORF">DW027_04530</name>
    <name evidence="1" type="ORF">LD004_00910</name>
</gene>
<accession>A0A415KWR0</accession>
<dbReference type="GO" id="GO:0004519">
    <property type="term" value="F:endonuclease activity"/>
    <property type="evidence" value="ECO:0007669"/>
    <property type="project" value="InterPro"/>
</dbReference>
<organism evidence="2 3">
    <name type="scientific">Bacteroides xylanisolvens</name>
    <dbReference type="NCBI Taxonomy" id="371601"/>
    <lineage>
        <taxon>Bacteria</taxon>
        <taxon>Pseudomonadati</taxon>
        <taxon>Bacteroidota</taxon>
        <taxon>Bacteroidia</taxon>
        <taxon>Bacteroidales</taxon>
        <taxon>Bacteroidaceae</taxon>
        <taxon>Bacteroides</taxon>
    </lineage>
</organism>
<evidence type="ECO:0000313" key="2">
    <source>
        <dbReference type="EMBL" id="RHL40648.1"/>
    </source>
</evidence>
<dbReference type="GO" id="GO:0110001">
    <property type="term" value="C:toxin-antitoxin complex"/>
    <property type="evidence" value="ECO:0007669"/>
    <property type="project" value="InterPro"/>
</dbReference>
<reference evidence="1" key="2">
    <citation type="submission" date="2023-08" db="EMBL/GenBank/DDBJ databases">
        <title>Mucin Metabolism Genes Underlie the Key Renovations of Bacteroides xylanisolvens Genomes in Captive Great Apes.</title>
        <authorList>
            <person name="Nishida A.H."/>
        </authorList>
    </citation>
    <scope>NUCLEOTIDE SEQUENCE</scope>
    <source>
        <strain evidence="1">P13.H9</strain>
    </source>
</reference>
<dbReference type="AlphaFoldDB" id="A0A415KWR0"/>
<dbReference type="InterPro" id="IPR018669">
    <property type="entry name" value="Toxin_HigB"/>
</dbReference>
<dbReference type="EMBL" id="JAIWYE010000002">
    <property type="protein sequence ID" value="MCA4702182.1"/>
    <property type="molecule type" value="Genomic_DNA"/>
</dbReference>
<dbReference type="GO" id="GO:0003723">
    <property type="term" value="F:RNA binding"/>
    <property type="evidence" value="ECO:0007669"/>
    <property type="project" value="InterPro"/>
</dbReference>
<sequence length="97" mass="11528">MRIISFAAIRNHILKHADSEIALRDWYKKTEKSDWSCLADIKQTFNSVDYVGNDRYVFNIKGNDYRLVAMILFPHRKVFIRWIGTHKEYDNKDCSSV</sequence>
<dbReference type="Proteomes" id="UP001198461">
    <property type="component" value="Unassembled WGS sequence"/>
</dbReference>
<evidence type="ECO:0000313" key="1">
    <source>
        <dbReference type="EMBL" id="MCA4702182.1"/>
    </source>
</evidence>
<evidence type="ECO:0000313" key="3">
    <source>
        <dbReference type="Proteomes" id="UP000284495"/>
    </source>
</evidence>